<sequence>MTDLPDGRGVGLGALSQIWDAQDDRDVDAQAMFQAIETEYADAQSSDALALDGAFDTEVPDSLDSDQQTLKVVPGDFVEVRRLGGSFIGVIVPHSEGFEAAREMICAVSIRGGQIEPFLESDIMFHLPAFVDTRLAKVAAPQRNEEISRGDTVGPPVTLAEIGSTEVLRARNYILTRLRSIDLAVDSEIRRILPAFQGEFLVDSKLTNRRDGDGKGKNTYVDNALTTMEVARRLCHITPTPSPISSGSSSRLAQAPLSGTRGASTSAVSAQPAPSPITLLAAHTLMMNHPEHFLADPRNHRVTAQFTRRDEAERMAWAQVRQWLAAEQQGKLSAFAVSKPALASKRHAPNSQRQADVRSEGPLAAFCRRARLVRKERQRLLALEASKPQSAPASPTSTPFASLTQAEMSAPHFEWTKEDQVILRFLLSAMESRRSIQEDIFTGMAMDIVKRAGGVLPLPTSDYVAGVDFESTEDDKIRRMQVRQMNAEIKVAQRLGLRSPALLSAGVDTAYAWMARFLVDIGVVAPWTNLQVVNPTMQRIIADERFQDSKHAADEKATVQPSTASVHRPHTSEELKRRDFGSLRTYVIDDASAHELDDGVSIEATSDPAEWWVHIHVADPASVISPNSQLAEFAERQGSTIYFPEARYPLLPDDNLMAQVDMGSLARRTSTQGAGQNVISFSARVNERTGKVSDYAVGASRISSVKVCTYSDVQDMFDDAAQAATLFEEEDRTALRTLRRITALLGAQRIKGGMFLNAAPSPSVKVSPLPLPDLSAPLSRPHLYTGLPQIDVEVQAPPKIAPGLTSESMVSELMILAGRVMGAWAAEHKVPMPYRAQVTQSQASTRHLSDVKADWMRSLSKLRDPVTGLVEPGPLMRGLEVMPRTTIGSRPMPHWSMGIQIADPSSASGDALSRAGYVRCTSPLRRYADLFVHWQLLSALRALQRGKAANSKLALDEEALRPELYRFQRQDRWVRDLQRASYRHWIGQHVARLLDLEAQGRHDEIREQDRVLLQPAPATIRLATVKAFRTLDGTVEVVAHGLGIPASCEWTRWETAPVVGETVMVKPFSVGFAGLRTQVVVRRV</sequence>
<feature type="region of interest" description="Disordered" evidence="1">
    <location>
        <begin position="238"/>
        <end position="271"/>
    </location>
</feature>
<dbReference type="GO" id="GO:0008859">
    <property type="term" value="F:exoribonuclease II activity"/>
    <property type="evidence" value="ECO:0007669"/>
    <property type="project" value="UniProtKB-EC"/>
</dbReference>
<dbReference type="PANTHER" id="PTHR23355:SF65">
    <property type="entry name" value="EXORIBONUCLEASE CYT-4, PUTATIVE (AFU_ORTHOLOGUE AFUA_7G01550)-RELATED"/>
    <property type="match status" value="1"/>
</dbReference>
<keyword evidence="3" id="KW-0540">Nuclease</keyword>
<proteinExistence type="predicted"/>
<dbReference type="EMBL" id="JAPDMQ010000057">
    <property type="protein sequence ID" value="KAK0537619.1"/>
    <property type="molecule type" value="Genomic_DNA"/>
</dbReference>
<protein>
    <submittedName>
        <fullName evidence="3">3'-5' RNA exonuclease complex component</fullName>
        <ecNumber evidence="3">3.1.13.1</ecNumber>
    </submittedName>
</protein>
<dbReference type="Proteomes" id="UP001176521">
    <property type="component" value="Unassembled WGS sequence"/>
</dbReference>
<gene>
    <name evidence="3" type="primary">MSU1_1</name>
    <name evidence="3" type="ORF">OC842_001584</name>
</gene>
<feature type="domain" description="RNB" evidence="2">
    <location>
        <begin position="577"/>
        <end position="942"/>
    </location>
</feature>
<comment type="caution">
    <text evidence="3">The sequence shown here is derived from an EMBL/GenBank/DDBJ whole genome shotgun (WGS) entry which is preliminary data.</text>
</comment>
<accession>A0AAN6GET8</accession>
<dbReference type="InterPro" id="IPR012340">
    <property type="entry name" value="NA-bd_OB-fold"/>
</dbReference>
<keyword evidence="3" id="KW-0269">Exonuclease</keyword>
<evidence type="ECO:0000313" key="4">
    <source>
        <dbReference type="Proteomes" id="UP001176521"/>
    </source>
</evidence>
<dbReference type="SMART" id="SM00955">
    <property type="entry name" value="RNB"/>
    <property type="match status" value="1"/>
</dbReference>
<evidence type="ECO:0000313" key="3">
    <source>
        <dbReference type="EMBL" id="KAK0537619.1"/>
    </source>
</evidence>
<organism evidence="3 4">
    <name type="scientific">Tilletia horrida</name>
    <dbReference type="NCBI Taxonomy" id="155126"/>
    <lineage>
        <taxon>Eukaryota</taxon>
        <taxon>Fungi</taxon>
        <taxon>Dikarya</taxon>
        <taxon>Basidiomycota</taxon>
        <taxon>Ustilaginomycotina</taxon>
        <taxon>Exobasidiomycetes</taxon>
        <taxon>Tilletiales</taxon>
        <taxon>Tilletiaceae</taxon>
        <taxon>Tilletia</taxon>
    </lineage>
</organism>
<evidence type="ECO:0000256" key="1">
    <source>
        <dbReference type="SAM" id="MobiDB-lite"/>
    </source>
</evidence>
<dbReference type="GO" id="GO:0003723">
    <property type="term" value="F:RNA binding"/>
    <property type="evidence" value="ECO:0007669"/>
    <property type="project" value="InterPro"/>
</dbReference>
<dbReference type="InterPro" id="IPR050180">
    <property type="entry name" value="RNR_Ribonuclease"/>
</dbReference>
<dbReference type="EC" id="3.1.13.1" evidence="3"/>
<reference evidence="3" key="1">
    <citation type="journal article" date="2023" name="PhytoFront">
        <title>Draft Genome Resources of Seven Strains of Tilletia horrida, Causal Agent of Kernel Smut of Rice.</title>
        <authorList>
            <person name="Khanal S."/>
            <person name="Antony Babu S."/>
            <person name="Zhou X.G."/>
        </authorList>
    </citation>
    <scope>NUCLEOTIDE SEQUENCE</scope>
    <source>
        <strain evidence="3">TX3</strain>
    </source>
</reference>
<keyword evidence="3" id="KW-0378">Hydrolase</keyword>
<evidence type="ECO:0000259" key="2">
    <source>
        <dbReference type="SMART" id="SM00955"/>
    </source>
</evidence>
<dbReference type="GO" id="GO:0000932">
    <property type="term" value="C:P-body"/>
    <property type="evidence" value="ECO:0007669"/>
    <property type="project" value="TreeGrafter"/>
</dbReference>
<keyword evidence="4" id="KW-1185">Reference proteome</keyword>
<feature type="compositionally biased region" description="Low complexity" evidence="1">
    <location>
        <begin position="238"/>
        <end position="250"/>
    </location>
</feature>
<dbReference type="PANTHER" id="PTHR23355">
    <property type="entry name" value="RIBONUCLEASE"/>
    <property type="match status" value="1"/>
</dbReference>
<dbReference type="InterPro" id="IPR001900">
    <property type="entry name" value="RNase_II/R"/>
</dbReference>
<dbReference type="SUPFAM" id="SSF50249">
    <property type="entry name" value="Nucleic acid-binding proteins"/>
    <property type="match status" value="1"/>
</dbReference>
<feature type="region of interest" description="Disordered" evidence="1">
    <location>
        <begin position="552"/>
        <end position="574"/>
    </location>
</feature>
<dbReference type="GO" id="GO:0006402">
    <property type="term" value="P:mRNA catabolic process"/>
    <property type="evidence" value="ECO:0007669"/>
    <property type="project" value="TreeGrafter"/>
</dbReference>
<name>A0AAN6GET8_9BASI</name>
<dbReference type="AlphaFoldDB" id="A0AAN6GET8"/>
<dbReference type="Pfam" id="PF00773">
    <property type="entry name" value="RNB"/>
    <property type="match status" value="1"/>
</dbReference>